<dbReference type="EMBL" id="BJXN01000016">
    <property type="protein sequence ID" value="GEM90555.1"/>
    <property type="molecule type" value="Genomic_DNA"/>
</dbReference>
<dbReference type="InterPro" id="IPR008988">
    <property type="entry name" value="Transcriptional_repressor_C"/>
</dbReference>
<dbReference type="Proteomes" id="UP000321827">
    <property type="component" value="Unassembled WGS sequence"/>
</dbReference>
<dbReference type="PANTHER" id="PTHR42954">
    <property type="entry name" value="FE(2+) TRANSPORT PROTEIN A"/>
    <property type="match status" value="1"/>
</dbReference>
<gene>
    <name evidence="3" type="ORF">ODE01S_19890</name>
</gene>
<feature type="domain" description="Ferrous iron transporter FeoA-like" evidence="2">
    <location>
        <begin position="2"/>
        <end position="74"/>
    </location>
</feature>
<dbReference type="OrthoDB" id="9811076at2"/>
<protein>
    <recommendedName>
        <fullName evidence="2">Ferrous iron transporter FeoA-like domain-containing protein</fullName>
    </recommendedName>
</protein>
<dbReference type="Gene3D" id="2.30.30.90">
    <property type="match status" value="1"/>
</dbReference>
<name>A0A511RLN6_9DEIN</name>
<dbReference type="SUPFAM" id="SSF50037">
    <property type="entry name" value="C-terminal domain of transcriptional repressors"/>
    <property type="match status" value="1"/>
</dbReference>
<evidence type="ECO:0000259" key="2">
    <source>
        <dbReference type="SMART" id="SM00899"/>
    </source>
</evidence>
<accession>A0A511RLN6</accession>
<dbReference type="RefSeq" id="WP_013458632.1">
    <property type="nucleotide sequence ID" value="NZ_BJXN01000016.1"/>
</dbReference>
<dbReference type="InterPro" id="IPR007167">
    <property type="entry name" value="Fe-transptr_FeoA-like"/>
</dbReference>
<dbReference type="AlphaFoldDB" id="A0A511RLN6"/>
<dbReference type="InterPro" id="IPR052713">
    <property type="entry name" value="FeoA"/>
</dbReference>
<dbReference type="GO" id="GO:0046914">
    <property type="term" value="F:transition metal ion binding"/>
    <property type="evidence" value="ECO:0007669"/>
    <property type="project" value="InterPro"/>
</dbReference>
<sequence length="74" mass="8171">MRRLSDLPEDTPARIRALRTPPLLRRRLLALGVRPGAEVRVVRRAPLGDPMEIAVGDTLIAIRHAEAAGVELEE</sequence>
<reference evidence="3 4" key="1">
    <citation type="submission" date="2019-07" db="EMBL/GenBank/DDBJ databases">
        <title>Whole genome shotgun sequence of Oceanithermus desulfurans NBRC 100063.</title>
        <authorList>
            <person name="Hosoyama A."/>
            <person name="Uohara A."/>
            <person name="Ohji S."/>
            <person name="Ichikawa N."/>
        </authorList>
    </citation>
    <scope>NUCLEOTIDE SEQUENCE [LARGE SCALE GENOMIC DNA]</scope>
    <source>
        <strain evidence="3 4">NBRC 100063</strain>
    </source>
</reference>
<proteinExistence type="predicted"/>
<comment type="caution">
    <text evidence="3">The sequence shown here is derived from an EMBL/GenBank/DDBJ whole genome shotgun (WGS) entry which is preliminary data.</text>
</comment>
<dbReference type="Pfam" id="PF04023">
    <property type="entry name" value="FeoA"/>
    <property type="match status" value="1"/>
</dbReference>
<evidence type="ECO:0000313" key="3">
    <source>
        <dbReference type="EMBL" id="GEM90555.1"/>
    </source>
</evidence>
<keyword evidence="1" id="KW-0408">Iron</keyword>
<organism evidence="3 4">
    <name type="scientific">Oceanithermus desulfurans NBRC 100063</name>
    <dbReference type="NCBI Taxonomy" id="1227550"/>
    <lineage>
        <taxon>Bacteria</taxon>
        <taxon>Thermotogati</taxon>
        <taxon>Deinococcota</taxon>
        <taxon>Deinococci</taxon>
        <taxon>Thermales</taxon>
        <taxon>Thermaceae</taxon>
        <taxon>Oceanithermus</taxon>
    </lineage>
</organism>
<dbReference type="SMART" id="SM00899">
    <property type="entry name" value="FeoA"/>
    <property type="match status" value="1"/>
</dbReference>
<evidence type="ECO:0000256" key="1">
    <source>
        <dbReference type="ARBA" id="ARBA00023004"/>
    </source>
</evidence>
<dbReference type="InterPro" id="IPR038157">
    <property type="entry name" value="FeoA_core_dom"/>
</dbReference>
<evidence type="ECO:0000313" key="4">
    <source>
        <dbReference type="Proteomes" id="UP000321827"/>
    </source>
</evidence>
<dbReference type="PANTHER" id="PTHR42954:SF2">
    <property type="entry name" value="FE(2+) TRANSPORT PROTEIN A"/>
    <property type="match status" value="1"/>
</dbReference>